<dbReference type="PANTHER" id="PTHR42798:SF6">
    <property type="entry name" value="CELL DIVISION ATP-BINDING PROTEIN FTSE"/>
    <property type="match status" value="1"/>
</dbReference>
<dbReference type="GO" id="GO:0005524">
    <property type="term" value="F:ATP binding"/>
    <property type="evidence" value="ECO:0007669"/>
    <property type="project" value="UniProtKB-KW"/>
</dbReference>
<keyword evidence="3" id="KW-0547">Nucleotide-binding</keyword>
<evidence type="ECO:0000313" key="6">
    <source>
        <dbReference type="EMBL" id="MFC3700374.1"/>
    </source>
</evidence>
<dbReference type="InterPro" id="IPR003593">
    <property type="entry name" value="AAA+_ATPase"/>
</dbReference>
<sequence>MTDSQALISLNKIRRTYQMGGETLHALDGIDIDISTNDYVAIIGSSGSGKSTLMNLLGCLDSPSEGQYYLDGESVGDMTGSELAQVRNRKIGFIFQSFNLLPRVDALHNVMQPLVYQRVGYKKRKQRAQAMLERVGLSKRMGHQPNELSGGQRQRVAIARALVTQPSILLADEPTGNLDSATSHDILDLFDELQREGQTIIMVTHEPDIAERCQRQIKLTDGKVVSDIRNSVQLEGAL</sequence>
<evidence type="ECO:0000259" key="5">
    <source>
        <dbReference type="PROSITE" id="PS50893"/>
    </source>
</evidence>
<comment type="caution">
    <text evidence="6">The sequence shown here is derived from an EMBL/GenBank/DDBJ whole genome shotgun (WGS) entry which is preliminary data.</text>
</comment>
<accession>A0ABV7WPJ3</accession>
<dbReference type="PROSITE" id="PS00211">
    <property type="entry name" value="ABC_TRANSPORTER_1"/>
    <property type="match status" value="1"/>
</dbReference>
<dbReference type="InterPro" id="IPR027417">
    <property type="entry name" value="P-loop_NTPase"/>
</dbReference>
<keyword evidence="2" id="KW-0813">Transport</keyword>
<name>A0ABV7WPJ3_9GAMM</name>
<dbReference type="EMBL" id="JBHRYN010000004">
    <property type="protein sequence ID" value="MFC3700374.1"/>
    <property type="molecule type" value="Genomic_DNA"/>
</dbReference>
<dbReference type="Gene3D" id="3.40.50.300">
    <property type="entry name" value="P-loop containing nucleotide triphosphate hydrolases"/>
    <property type="match status" value="1"/>
</dbReference>
<dbReference type="PANTHER" id="PTHR42798">
    <property type="entry name" value="LIPOPROTEIN-RELEASING SYSTEM ATP-BINDING PROTEIN LOLD"/>
    <property type="match status" value="1"/>
</dbReference>
<evidence type="ECO:0000256" key="3">
    <source>
        <dbReference type="ARBA" id="ARBA00022741"/>
    </source>
</evidence>
<keyword evidence="4 6" id="KW-0067">ATP-binding</keyword>
<dbReference type="RefSeq" id="WP_290282181.1">
    <property type="nucleotide sequence ID" value="NZ_JAUFQI010000001.1"/>
</dbReference>
<feature type="domain" description="ABC transporter" evidence="5">
    <location>
        <begin position="8"/>
        <end position="238"/>
    </location>
</feature>
<gene>
    <name evidence="6" type="ORF">ACFOND_01880</name>
</gene>
<comment type="similarity">
    <text evidence="1">Belongs to the ABC transporter superfamily.</text>
</comment>
<dbReference type="CDD" id="cd03255">
    <property type="entry name" value="ABC_MJ0796_LolCDE_FtsE"/>
    <property type="match status" value="1"/>
</dbReference>
<dbReference type="PROSITE" id="PS50893">
    <property type="entry name" value="ABC_TRANSPORTER_2"/>
    <property type="match status" value="1"/>
</dbReference>
<evidence type="ECO:0000256" key="1">
    <source>
        <dbReference type="ARBA" id="ARBA00005417"/>
    </source>
</evidence>
<keyword evidence="7" id="KW-1185">Reference proteome</keyword>
<proteinExistence type="inferred from homology"/>
<organism evidence="6 7">
    <name type="scientific">Reinekea marina</name>
    <dbReference type="NCBI Taxonomy" id="1310421"/>
    <lineage>
        <taxon>Bacteria</taxon>
        <taxon>Pseudomonadati</taxon>
        <taxon>Pseudomonadota</taxon>
        <taxon>Gammaproteobacteria</taxon>
        <taxon>Oceanospirillales</taxon>
        <taxon>Saccharospirillaceae</taxon>
        <taxon>Reinekea</taxon>
    </lineage>
</organism>
<dbReference type="SMART" id="SM00382">
    <property type="entry name" value="AAA"/>
    <property type="match status" value="1"/>
</dbReference>
<dbReference type="Pfam" id="PF00005">
    <property type="entry name" value="ABC_tran"/>
    <property type="match status" value="1"/>
</dbReference>
<dbReference type="InterPro" id="IPR017871">
    <property type="entry name" value="ABC_transporter-like_CS"/>
</dbReference>
<evidence type="ECO:0000256" key="4">
    <source>
        <dbReference type="ARBA" id="ARBA00022840"/>
    </source>
</evidence>
<dbReference type="SUPFAM" id="SSF52540">
    <property type="entry name" value="P-loop containing nucleoside triphosphate hydrolases"/>
    <property type="match status" value="1"/>
</dbReference>
<evidence type="ECO:0000313" key="7">
    <source>
        <dbReference type="Proteomes" id="UP001595710"/>
    </source>
</evidence>
<evidence type="ECO:0000256" key="2">
    <source>
        <dbReference type="ARBA" id="ARBA00022448"/>
    </source>
</evidence>
<dbReference type="InterPro" id="IPR017911">
    <property type="entry name" value="MacB-like_ATP-bd"/>
</dbReference>
<protein>
    <submittedName>
        <fullName evidence="6">ABC transporter ATP-binding protein</fullName>
    </submittedName>
</protein>
<dbReference type="Proteomes" id="UP001595710">
    <property type="component" value="Unassembled WGS sequence"/>
</dbReference>
<dbReference type="InterPro" id="IPR003439">
    <property type="entry name" value="ABC_transporter-like_ATP-bd"/>
</dbReference>
<reference evidence="7" key="1">
    <citation type="journal article" date="2019" name="Int. J. Syst. Evol. Microbiol.">
        <title>The Global Catalogue of Microorganisms (GCM) 10K type strain sequencing project: providing services to taxonomists for standard genome sequencing and annotation.</title>
        <authorList>
            <consortium name="The Broad Institute Genomics Platform"/>
            <consortium name="The Broad Institute Genome Sequencing Center for Infectious Disease"/>
            <person name="Wu L."/>
            <person name="Ma J."/>
        </authorList>
    </citation>
    <scope>NUCLEOTIDE SEQUENCE [LARGE SCALE GENOMIC DNA]</scope>
    <source>
        <strain evidence="7">CECT 8288</strain>
    </source>
</reference>